<feature type="domain" description="MSP" evidence="7">
    <location>
        <begin position="2"/>
        <end position="122"/>
    </location>
</feature>
<name>A0ABR3Z6Z7_9PEZI</name>
<feature type="region of interest" description="Disordered" evidence="6">
    <location>
        <begin position="121"/>
        <end position="162"/>
    </location>
</feature>
<dbReference type="InterPro" id="IPR016763">
    <property type="entry name" value="VAP"/>
</dbReference>
<sequence length="287" mass="31188">MSVEIEPSELTFNRPFTSEVHELLNLKNTSMSPIAFKVKTTAPKQYCVRPNSGRIEPGQDVDVTVVLQAMKTEPPLDAKCRDKFLVQSAVINGENEYAGVAAVLETTDKTQLREKKIRVTWSRDPSGDKSVLATPKREQQSNNVNSPNTAPPMPFSSPKDMQTTIHQIQPAEVNSDPIAHEPPVIDPVTSSPASVSVKEKSTVADEVSGLRQRKAQEPSLSEKPAPIPGTPAAPELAPAVKTDLPVDTPEASSQTLASPHRNVTEGVPVKIVAILCMLSFLLAYFFF</sequence>
<protein>
    <submittedName>
        <fullName evidence="8">Phosphatidylinositol-binding protein scs2</fullName>
    </submittedName>
</protein>
<evidence type="ECO:0000256" key="4">
    <source>
        <dbReference type="ARBA" id="ARBA00022989"/>
    </source>
</evidence>
<evidence type="ECO:0000256" key="5">
    <source>
        <dbReference type="ARBA" id="ARBA00023136"/>
    </source>
</evidence>
<evidence type="ECO:0000256" key="3">
    <source>
        <dbReference type="ARBA" id="ARBA00022692"/>
    </source>
</evidence>
<dbReference type="Proteomes" id="UP001583280">
    <property type="component" value="Unassembled WGS sequence"/>
</dbReference>
<comment type="subcellular location">
    <subcellularLocation>
        <location evidence="1">Membrane</location>
        <topology evidence="1">Single-pass type IV membrane protein</topology>
    </subcellularLocation>
</comment>
<evidence type="ECO:0000313" key="8">
    <source>
        <dbReference type="EMBL" id="KAL1896438.1"/>
    </source>
</evidence>
<gene>
    <name evidence="8" type="primary">SCS2</name>
    <name evidence="8" type="ORF">Cpir12675_002842</name>
</gene>
<dbReference type="Gene3D" id="2.60.40.10">
    <property type="entry name" value="Immunoglobulins"/>
    <property type="match status" value="1"/>
</dbReference>
<comment type="similarity">
    <text evidence="2">Belongs to the VAMP-associated protein (VAP) (TC 9.B.17) family.</text>
</comment>
<keyword evidence="5" id="KW-0472">Membrane</keyword>
<feature type="region of interest" description="Disordered" evidence="6">
    <location>
        <begin position="175"/>
        <end position="235"/>
    </location>
</feature>
<dbReference type="InterPro" id="IPR008962">
    <property type="entry name" value="PapD-like_sf"/>
</dbReference>
<comment type="caution">
    <text evidence="8">The sequence shown here is derived from an EMBL/GenBank/DDBJ whole genome shotgun (WGS) entry which is preliminary data.</text>
</comment>
<proteinExistence type="inferred from homology"/>
<dbReference type="PANTHER" id="PTHR10809">
    <property type="entry name" value="VESICLE-ASSOCIATED MEMBRANE PROTEIN-ASSOCIATED PROTEIN"/>
    <property type="match status" value="1"/>
</dbReference>
<dbReference type="Pfam" id="PF00635">
    <property type="entry name" value="Motile_Sperm"/>
    <property type="match status" value="1"/>
</dbReference>
<dbReference type="InterPro" id="IPR013783">
    <property type="entry name" value="Ig-like_fold"/>
</dbReference>
<organism evidence="8 9">
    <name type="scientific">Ceratocystis pirilliformis</name>
    <dbReference type="NCBI Taxonomy" id="259994"/>
    <lineage>
        <taxon>Eukaryota</taxon>
        <taxon>Fungi</taxon>
        <taxon>Dikarya</taxon>
        <taxon>Ascomycota</taxon>
        <taxon>Pezizomycotina</taxon>
        <taxon>Sordariomycetes</taxon>
        <taxon>Hypocreomycetidae</taxon>
        <taxon>Microascales</taxon>
        <taxon>Ceratocystidaceae</taxon>
        <taxon>Ceratocystis</taxon>
    </lineage>
</organism>
<dbReference type="PIRSF" id="PIRSF019693">
    <property type="entry name" value="VAMP-associated"/>
    <property type="match status" value="1"/>
</dbReference>
<evidence type="ECO:0000256" key="1">
    <source>
        <dbReference type="ARBA" id="ARBA00004211"/>
    </source>
</evidence>
<evidence type="ECO:0000313" key="9">
    <source>
        <dbReference type="Proteomes" id="UP001583280"/>
    </source>
</evidence>
<dbReference type="PROSITE" id="PS50202">
    <property type="entry name" value="MSP"/>
    <property type="match status" value="1"/>
</dbReference>
<reference evidence="8 9" key="1">
    <citation type="journal article" date="2024" name="IMA Fungus">
        <title>IMA Genome - F19 : A genome assembly and annotation guide to empower mycologists, including annotated draft genome sequences of Ceratocystis pirilliformis, Diaporthe australafricana, Fusarium ophioides, Paecilomyces lecythidis, and Sporothrix stenoceras.</title>
        <authorList>
            <person name="Aylward J."/>
            <person name="Wilson A.M."/>
            <person name="Visagie C.M."/>
            <person name="Spraker J."/>
            <person name="Barnes I."/>
            <person name="Buitendag C."/>
            <person name="Ceriani C."/>
            <person name="Del Mar Angel L."/>
            <person name="du Plessis D."/>
            <person name="Fuchs T."/>
            <person name="Gasser K."/>
            <person name="Kramer D."/>
            <person name="Li W."/>
            <person name="Munsamy K."/>
            <person name="Piso A."/>
            <person name="Price J.L."/>
            <person name="Sonnekus B."/>
            <person name="Thomas C."/>
            <person name="van der Nest A."/>
            <person name="van Dijk A."/>
            <person name="van Heerden A."/>
            <person name="van Vuuren N."/>
            <person name="Yilmaz N."/>
            <person name="Duong T.A."/>
            <person name="van der Merwe N.A."/>
            <person name="Wingfield M.J."/>
            <person name="Wingfield B.D."/>
        </authorList>
    </citation>
    <scope>NUCLEOTIDE SEQUENCE [LARGE SCALE GENOMIC DNA]</scope>
    <source>
        <strain evidence="8 9">CMW 12675</strain>
    </source>
</reference>
<accession>A0ABR3Z6Z7</accession>
<keyword evidence="4" id="KW-1133">Transmembrane helix</keyword>
<dbReference type="SUPFAM" id="SSF49354">
    <property type="entry name" value="PapD-like"/>
    <property type="match status" value="1"/>
</dbReference>
<evidence type="ECO:0000256" key="6">
    <source>
        <dbReference type="SAM" id="MobiDB-lite"/>
    </source>
</evidence>
<dbReference type="PANTHER" id="PTHR10809:SF6">
    <property type="entry name" value="AT11025P-RELATED"/>
    <property type="match status" value="1"/>
</dbReference>
<keyword evidence="3" id="KW-0812">Transmembrane</keyword>
<keyword evidence="9" id="KW-1185">Reference proteome</keyword>
<evidence type="ECO:0000256" key="2">
    <source>
        <dbReference type="ARBA" id="ARBA00008932"/>
    </source>
</evidence>
<dbReference type="InterPro" id="IPR000535">
    <property type="entry name" value="MSP_dom"/>
</dbReference>
<evidence type="ECO:0000259" key="7">
    <source>
        <dbReference type="PROSITE" id="PS50202"/>
    </source>
</evidence>
<dbReference type="EMBL" id="JAWDJO010000059">
    <property type="protein sequence ID" value="KAL1896438.1"/>
    <property type="molecule type" value="Genomic_DNA"/>
</dbReference>